<name>X0WLV5_9ZZZZ</name>
<gene>
    <name evidence="1" type="ORF">S01H1_37776</name>
</gene>
<reference evidence="1" key="1">
    <citation type="journal article" date="2014" name="Front. Microbiol.">
        <title>High frequency of phylogenetically diverse reductive dehalogenase-homologous genes in deep subseafloor sedimentary metagenomes.</title>
        <authorList>
            <person name="Kawai M."/>
            <person name="Futagami T."/>
            <person name="Toyoda A."/>
            <person name="Takaki Y."/>
            <person name="Nishi S."/>
            <person name="Hori S."/>
            <person name="Arai W."/>
            <person name="Tsubouchi T."/>
            <person name="Morono Y."/>
            <person name="Uchiyama I."/>
            <person name="Ito T."/>
            <person name="Fujiyama A."/>
            <person name="Inagaki F."/>
            <person name="Takami H."/>
        </authorList>
    </citation>
    <scope>NUCLEOTIDE SEQUENCE</scope>
    <source>
        <strain evidence="1">Expedition CK06-06</strain>
    </source>
</reference>
<accession>X0WLV5</accession>
<dbReference type="EMBL" id="BARS01023737">
    <property type="protein sequence ID" value="GAG13686.1"/>
    <property type="molecule type" value="Genomic_DNA"/>
</dbReference>
<feature type="non-terminal residue" evidence="1">
    <location>
        <position position="131"/>
    </location>
</feature>
<dbReference type="AlphaFoldDB" id="X0WLV5"/>
<sequence length="131" mass="15917">MKITKTLSVKLNQLNNSKNQYLQELYEKVQLISQEYLKIKKQQLETKQYSTINYKPFVSKYSINSAVVQQTFRFVDSKVKSYISWCKKKHKLVKFPKITKTPIILRNDCFRIENSKTKHFNKWFKFTRIYF</sequence>
<comment type="caution">
    <text evidence="1">The sequence shown here is derived from an EMBL/GenBank/DDBJ whole genome shotgun (WGS) entry which is preliminary data.</text>
</comment>
<protein>
    <submittedName>
        <fullName evidence="1">Uncharacterized protein</fullName>
    </submittedName>
</protein>
<proteinExistence type="predicted"/>
<evidence type="ECO:0000313" key="1">
    <source>
        <dbReference type="EMBL" id="GAG13686.1"/>
    </source>
</evidence>
<organism evidence="1">
    <name type="scientific">marine sediment metagenome</name>
    <dbReference type="NCBI Taxonomy" id="412755"/>
    <lineage>
        <taxon>unclassified sequences</taxon>
        <taxon>metagenomes</taxon>
        <taxon>ecological metagenomes</taxon>
    </lineage>
</organism>